<name>A0A0F9AYR5_9ZZZZ</name>
<gene>
    <name evidence="1" type="ORF">LCGC14_2853220</name>
</gene>
<reference evidence="1" key="1">
    <citation type="journal article" date="2015" name="Nature">
        <title>Complex archaea that bridge the gap between prokaryotes and eukaryotes.</title>
        <authorList>
            <person name="Spang A."/>
            <person name="Saw J.H."/>
            <person name="Jorgensen S.L."/>
            <person name="Zaremba-Niedzwiedzka K."/>
            <person name="Martijn J."/>
            <person name="Lind A.E."/>
            <person name="van Eijk R."/>
            <person name="Schleper C."/>
            <person name="Guy L."/>
            <person name="Ettema T.J."/>
        </authorList>
    </citation>
    <scope>NUCLEOTIDE SEQUENCE</scope>
</reference>
<proteinExistence type="predicted"/>
<evidence type="ECO:0000313" key="1">
    <source>
        <dbReference type="EMBL" id="KKK77476.1"/>
    </source>
</evidence>
<sequence>LVYELYGLTAEEIRIVEEATA</sequence>
<organism evidence="1">
    <name type="scientific">marine sediment metagenome</name>
    <dbReference type="NCBI Taxonomy" id="412755"/>
    <lineage>
        <taxon>unclassified sequences</taxon>
        <taxon>metagenomes</taxon>
        <taxon>ecological metagenomes</taxon>
    </lineage>
</organism>
<feature type="non-terminal residue" evidence="1">
    <location>
        <position position="1"/>
    </location>
</feature>
<dbReference type="EMBL" id="LAZR01054939">
    <property type="protein sequence ID" value="KKK77476.1"/>
    <property type="molecule type" value="Genomic_DNA"/>
</dbReference>
<dbReference type="AlphaFoldDB" id="A0A0F9AYR5"/>
<accession>A0A0F9AYR5</accession>
<protein>
    <submittedName>
        <fullName evidence="1">Uncharacterized protein</fullName>
    </submittedName>
</protein>
<comment type="caution">
    <text evidence="1">The sequence shown here is derived from an EMBL/GenBank/DDBJ whole genome shotgun (WGS) entry which is preliminary data.</text>
</comment>